<keyword evidence="1" id="KW-0732">Signal</keyword>
<dbReference type="EMBL" id="CP135443">
    <property type="protein sequence ID" value="WRY33847.1"/>
    <property type="molecule type" value="Genomic_DNA"/>
</dbReference>
<evidence type="ECO:0000313" key="3">
    <source>
        <dbReference type="EMBL" id="WRY33847.1"/>
    </source>
</evidence>
<dbReference type="PROSITE" id="PS50222">
    <property type="entry name" value="EF_HAND_2"/>
    <property type="match status" value="1"/>
</dbReference>
<evidence type="ECO:0000256" key="1">
    <source>
        <dbReference type="SAM" id="SignalP"/>
    </source>
</evidence>
<dbReference type="Proteomes" id="UP001623290">
    <property type="component" value="Chromosome"/>
</dbReference>
<dbReference type="PROSITE" id="PS00018">
    <property type="entry name" value="EF_HAND_1"/>
    <property type="match status" value="1"/>
</dbReference>
<dbReference type="InterPro" id="IPR002048">
    <property type="entry name" value="EF_hand_dom"/>
</dbReference>
<dbReference type="InterPro" id="IPR011992">
    <property type="entry name" value="EF-hand-dom_pair"/>
</dbReference>
<keyword evidence="4" id="KW-1185">Reference proteome</keyword>
<feature type="chain" id="PRO_5045820347" evidence="1">
    <location>
        <begin position="27"/>
        <end position="150"/>
    </location>
</feature>
<dbReference type="InterPro" id="IPR018247">
    <property type="entry name" value="EF_Hand_1_Ca_BS"/>
</dbReference>
<name>A0ABZ1E2A2_9RHOB</name>
<accession>A0ABZ1E2A2</accession>
<feature type="signal peptide" evidence="1">
    <location>
        <begin position="1"/>
        <end position="26"/>
    </location>
</feature>
<dbReference type="SUPFAM" id="SSF47473">
    <property type="entry name" value="EF-hand"/>
    <property type="match status" value="1"/>
</dbReference>
<organism evidence="3 4">
    <name type="scientific">Thioclava litoralis</name>
    <dbReference type="NCBI Taxonomy" id="3076557"/>
    <lineage>
        <taxon>Bacteria</taxon>
        <taxon>Pseudomonadati</taxon>
        <taxon>Pseudomonadota</taxon>
        <taxon>Alphaproteobacteria</taxon>
        <taxon>Rhodobacterales</taxon>
        <taxon>Paracoccaceae</taxon>
        <taxon>Thioclava</taxon>
    </lineage>
</organism>
<feature type="domain" description="EF-hand" evidence="2">
    <location>
        <begin position="54"/>
        <end position="89"/>
    </location>
</feature>
<gene>
    <name evidence="3" type="ORF">RPE78_00705</name>
</gene>
<dbReference type="Pfam" id="PF13202">
    <property type="entry name" value="EF-hand_5"/>
    <property type="match status" value="1"/>
</dbReference>
<dbReference type="RefSeq" id="WP_406720957.1">
    <property type="nucleotide sequence ID" value="NZ_CP135443.1"/>
</dbReference>
<dbReference type="Gene3D" id="1.10.238.10">
    <property type="entry name" value="EF-hand"/>
    <property type="match status" value="2"/>
</dbReference>
<evidence type="ECO:0000259" key="2">
    <source>
        <dbReference type="PROSITE" id="PS50222"/>
    </source>
</evidence>
<protein>
    <submittedName>
        <fullName evidence="3">EF-hand domain-containing protein</fullName>
    </submittedName>
</protein>
<evidence type="ECO:0000313" key="4">
    <source>
        <dbReference type="Proteomes" id="UP001623290"/>
    </source>
</evidence>
<sequence>MTCRLSRPSSLVMSCLFALFAPLAEASPDTDMARAAQILDRYDRNQDRRLDLAEFDALRRTIFNGIDRDQDGKIRAQDVAQAAQARGQHADGQRLMKRDTNRDGFVDWPEFKAQTQGFTRADRNSDGHLSASELARLIARLPAGLSPASF</sequence>
<reference evidence="3 4" key="1">
    <citation type="submission" date="2023-09" db="EMBL/GenBank/DDBJ databases">
        <title>Thioclava shenzhenensis sp. nov., a multidrug resistant bacteria-antagonizing species isolated from coastal seawater.</title>
        <authorList>
            <person name="Long M."/>
        </authorList>
    </citation>
    <scope>NUCLEOTIDE SEQUENCE [LARGE SCALE GENOMIC DNA]</scope>
    <source>
        <strain evidence="3 4">FTW29</strain>
    </source>
</reference>
<dbReference type="Pfam" id="PF13499">
    <property type="entry name" value="EF-hand_7"/>
    <property type="match status" value="1"/>
</dbReference>
<proteinExistence type="predicted"/>